<evidence type="ECO:0000256" key="12">
    <source>
        <dbReference type="ARBA" id="ARBA00023065"/>
    </source>
</evidence>
<evidence type="ECO:0000256" key="2">
    <source>
        <dbReference type="ARBA" id="ARBA00022475"/>
    </source>
</evidence>
<evidence type="ECO:0000256" key="6">
    <source>
        <dbReference type="ARBA" id="ARBA00022643"/>
    </source>
</evidence>
<evidence type="ECO:0000256" key="11">
    <source>
        <dbReference type="ARBA" id="ARBA00023053"/>
    </source>
</evidence>
<sequence>MRKVLGALTVVLSVALVCSFMVTAAAVLLAERQERNLRLERIRHILAVVGIEATEPLSAYREAIDARLIDLHRAEPVSFQGLPRYLQPDAFDFDRAARDPRYSKPIPPERIGLRRRPRLMPLYVVKGTGRVALLIVGKGLWSTLYGYLALENDLRHIAGITFFQQKETPGLGGEIANPRWQALWRGKLAYDESGNVAIRVVKGSVPPRSPAAAYQVDGLSGATLTTRAVDRLVRYWLGPEGYGPYLARLRREGER</sequence>
<evidence type="ECO:0000256" key="3">
    <source>
        <dbReference type="ARBA" id="ARBA00022519"/>
    </source>
</evidence>
<comment type="similarity">
    <text evidence="16 17">Belongs to the NqrC family.</text>
</comment>
<keyword evidence="3" id="KW-0997">Cell inner membrane</keyword>
<dbReference type="PIRSF" id="PIRSF009437">
    <property type="entry name" value="NQR-1_subunit_C"/>
    <property type="match status" value="1"/>
</dbReference>
<keyword evidence="13 16" id="KW-0830">Ubiquinone</keyword>
<evidence type="ECO:0000313" key="19">
    <source>
        <dbReference type="EMBL" id="BCX88319.1"/>
    </source>
</evidence>
<dbReference type="GO" id="GO:0005886">
    <property type="term" value="C:plasma membrane"/>
    <property type="evidence" value="ECO:0007669"/>
    <property type="project" value="UniProtKB-SubCell"/>
</dbReference>
<keyword evidence="20" id="KW-1185">Reference proteome</keyword>
<evidence type="ECO:0000256" key="8">
    <source>
        <dbReference type="ARBA" id="ARBA00022967"/>
    </source>
</evidence>
<dbReference type="Proteomes" id="UP001321450">
    <property type="component" value="Chromosome"/>
</dbReference>
<protein>
    <recommendedName>
        <fullName evidence="16 17">Na(+)-translocating NADH-quinone reductase subunit C</fullName>
        <shortName evidence="16 17">Na(+)-NQR subunit C</shortName>
        <shortName evidence="16 17">Na(+)-translocating NQR subunit C</shortName>
        <ecNumber evidence="16 17">7.2.1.1</ecNumber>
    </recommendedName>
    <alternativeName>
        <fullName evidence="16 17">NQR complex subunit C</fullName>
    </alternativeName>
    <alternativeName>
        <fullName evidence="16 17">NQR-1 subunit C</fullName>
    </alternativeName>
</protein>
<comment type="subunit">
    <text evidence="16 17">Composed of six subunits; NqrA, NqrB, NqrC, NqrD, NqrE and NqrF.</text>
</comment>
<dbReference type="Pfam" id="PF04205">
    <property type="entry name" value="FMN_bind"/>
    <property type="match status" value="1"/>
</dbReference>
<dbReference type="PANTHER" id="PTHR37838">
    <property type="entry name" value="NA(+)-TRANSLOCATING NADH-QUINONE REDUCTASE SUBUNIT C"/>
    <property type="match status" value="1"/>
</dbReference>
<dbReference type="InterPro" id="IPR007329">
    <property type="entry name" value="FMN-bd"/>
</dbReference>
<dbReference type="GO" id="GO:0006814">
    <property type="term" value="P:sodium ion transport"/>
    <property type="evidence" value="ECO:0007669"/>
    <property type="project" value="UniProtKB-UniRule"/>
</dbReference>
<evidence type="ECO:0000256" key="15">
    <source>
        <dbReference type="ARBA" id="ARBA00023201"/>
    </source>
</evidence>
<gene>
    <name evidence="16" type="primary">nqrC</name>
    <name evidence="19" type="ORF">MIN45_P0688</name>
</gene>
<accession>A0AAU9CVZ7</accession>
<keyword evidence="9 16" id="KW-1133">Transmembrane helix</keyword>
<keyword evidence="8 16" id="KW-1278">Translocase</keyword>
<dbReference type="HAMAP" id="MF_00427">
    <property type="entry name" value="NqrC"/>
    <property type="match status" value="1"/>
</dbReference>
<keyword evidence="12 16" id="KW-0406">Ion transport</keyword>
<evidence type="ECO:0000256" key="13">
    <source>
        <dbReference type="ARBA" id="ARBA00023075"/>
    </source>
</evidence>
<evidence type="ECO:0000256" key="4">
    <source>
        <dbReference type="ARBA" id="ARBA00022553"/>
    </source>
</evidence>
<keyword evidence="10 16" id="KW-0520">NAD</keyword>
<evidence type="ECO:0000256" key="17">
    <source>
        <dbReference type="PIRNR" id="PIRNR009437"/>
    </source>
</evidence>
<evidence type="ECO:0000256" key="9">
    <source>
        <dbReference type="ARBA" id="ARBA00022989"/>
    </source>
</evidence>
<keyword evidence="14 16" id="KW-0472">Membrane</keyword>
<dbReference type="PANTHER" id="PTHR37838:SF1">
    <property type="entry name" value="NA(+)-TRANSLOCATING NADH-QUINONE REDUCTASE SUBUNIT C"/>
    <property type="match status" value="1"/>
</dbReference>
<comment type="catalytic activity">
    <reaction evidence="16 17">
        <text>a ubiquinone + n Na(+)(in) + NADH + H(+) = a ubiquinol + n Na(+)(out) + NAD(+)</text>
        <dbReference type="Rhea" id="RHEA:47748"/>
        <dbReference type="Rhea" id="RHEA-COMP:9565"/>
        <dbReference type="Rhea" id="RHEA-COMP:9566"/>
        <dbReference type="ChEBI" id="CHEBI:15378"/>
        <dbReference type="ChEBI" id="CHEBI:16389"/>
        <dbReference type="ChEBI" id="CHEBI:17976"/>
        <dbReference type="ChEBI" id="CHEBI:29101"/>
        <dbReference type="ChEBI" id="CHEBI:57540"/>
        <dbReference type="ChEBI" id="CHEBI:57945"/>
        <dbReference type="EC" id="7.2.1.1"/>
    </reaction>
</comment>
<comment type="cofactor">
    <cofactor evidence="16 17">
        <name>FMN</name>
        <dbReference type="ChEBI" id="CHEBI:58210"/>
    </cofactor>
</comment>
<dbReference type="EC" id="7.2.1.1" evidence="16 17"/>
<reference evidence="20" key="1">
    <citation type="journal article" date="2024" name="Int. J. Syst. Evol. Microbiol.">
        <title>Methylomarinovum tepidoasis sp. nov., a moderately thermophilic methanotroph of the family Methylothermaceae isolated from a deep-sea hydrothermal field.</title>
        <authorList>
            <person name="Hirayama H."/>
            <person name="Takaki Y."/>
            <person name="Abe M."/>
            <person name="Miyazaki M."/>
            <person name="Uematsu K."/>
            <person name="Matsui Y."/>
            <person name="Takai K."/>
        </authorList>
    </citation>
    <scope>NUCLEOTIDE SEQUENCE [LARGE SCALE GENOMIC DNA]</scope>
    <source>
        <strain evidence="20">IN45</strain>
    </source>
</reference>
<dbReference type="SMART" id="SM00900">
    <property type="entry name" value="FMN_bind"/>
    <property type="match status" value="1"/>
</dbReference>
<organism evidence="19 20">
    <name type="scientific">Methylomarinovum tepidoasis</name>
    <dbReference type="NCBI Taxonomy" id="2840183"/>
    <lineage>
        <taxon>Bacteria</taxon>
        <taxon>Pseudomonadati</taxon>
        <taxon>Pseudomonadota</taxon>
        <taxon>Gammaproteobacteria</taxon>
        <taxon>Methylococcales</taxon>
        <taxon>Methylothermaceae</taxon>
        <taxon>Methylomarinovum</taxon>
    </lineage>
</organism>
<comment type="function">
    <text evidence="16">NQR complex catalyzes the reduction of ubiquinone-1 to ubiquinol by two successive reactions, coupled with the transport of Na(+) ions from the cytoplasm to the periplasm. NqrA to NqrE are probably involved in the second step, the conversion of ubisemiquinone to ubiquinol.</text>
</comment>
<comment type="subcellular location">
    <subcellularLocation>
        <location evidence="16">Cell membrane</location>
        <topology evidence="16">Single-pass membrane protein</topology>
    </subcellularLocation>
</comment>
<keyword evidence="1 16" id="KW-0813">Transport</keyword>
<comment type="caution">
    <text evidence="16">Lacks conserved residue(s) required for the propagation of feature annotation.</text>
</comment>
<keyword evidence="4 16" id="KW-0597">Phosphoprotein</keyword>
<dbReference type="NCBIfam" id="TIGR01938">
    <property type="entry name" value="nqrC"/>
    <property type="match status" value="1"/>
</dbReference>
<proteinExistence type="inferred from homology"/>
<dbReference type="RefSeq" id="WP_286293427.1">
    <property type="nucleotide sequence ID" value="NZ_AP024718.1"/>
</dbReference>
<keyword evidence="11 16" id="KW-0915">Sodium</keyword>
<evidence type="ECO:0000256" key="16">
    <source>
        <dbReference type="HAMAP-Rule" id="MF_00427"/>
    </source>
</evidence>
<evidence type="ECO:0000256" key="7">
    <source>
        <dbReference type="ARBA" id="ARBA00022692"/>
    </source>
</evidence>
<feature type="modified residue" description="FMN phosphoryl threonine" evidence="16">
    <location>
        <position position="223"/>
    </location>
</feature>
<evidence type="ECO:0000313" key="20">
    <source>
        <dbReference type="Proteomes" id="UP001321450"/>
    </source>
</evidence>
<feature type="domain" description="FMN-binding" evidence="18">
    <location>
        <begin position="139"/>
        <end position="240"/>
    </location>
</feature>
<keyword evidence="6 16" id="KW-0288">FMN</keyword>
<dbReference type="EMBL" id="AP024718">
    <property type="protein sequence ID" value="BCX88319.1"/>
    <property type="molecule type" value="Genomic_DNA"/>
</dbReference>
<keyword evidence="2 16" id="KW-1003">Cell membrane</keyword>
<keyword evidence="7 16" id="KW-0812">Transmembrane</keyword>
<keyword evidence="15 16" id="KW-0739">Sodium transport</keyword>
<keyword evidence="5 16" id="KW-0285">Flavoprotein</keyword>
<dbReference type="GO" id="GO:0010181">
    <property type="term" value="F:FMN binding"/>
    <property type="evidence" value="ECO:0007669"/>
    <property type="project" value="UniProtKB-UniRule"/>
</dbReference>
<evidence type="ECO:0000256" key="14">
    <source>
        <dbReference type="ARBA" id="ARBA00023136"/>
    </source>
</evidence>
<evidence type="ECO:0000256" key="1">
    <source>
        <dbReference type="ARBA" id="ARBA00022448"/>
    </source>
</evidence>
<name>A0AAU9CVZ7_9GAMM</name>
<evidence type="ECO:0000259" key="18">
    <source>
        <dbReference type="SMART" id="SM00900"/>
    </source>
</evidence>
<dbReference type="GO" id="GO:0016655">
    <property type="term" value="F:oxidoreductase activity, acting on NAD(P)H, quinone or similar compound as acceptor"/>
    <property type="evidence" value="ECO:0007669"/>
    <property type="project" value="UniProtKB-UniRule"/>
</dbReference>
<evidence type="ECO:0000256" key="10">
    <source>
        <dbReference type="ARBA" id="ARBA00023027"/>
    </source>
</evidence>
<dbReference type="KEGG" id="meiy:MIN45_P0688"/>
<dbReference type="InterPro" id="IPR010204">
    <property type="entry name" value="NqrC"/>
</dbReference>
<evidence type="ECO:0000256" key="5">
    <source>
        <dbReference type="ARBA" id="ARBA00022630"/>
    </source>
</evidence>
<dbReference type="AlphaFoldDB" id="A0AAU9CVZ7"/>